<keyword evidence="2" id="KW-1185">Reference proteome</keyword>
<evidence type="ECO:0000313" key="1">
    <source>
        <dbReference type="EMBL" id="MET1255185.1"/>
    </source>
</evidence>
<dbReference type="EMBL" id="JBEVCJ010000008">
    <property type="protein sequence ID" value="MET1255185.1"/>
    <property type="molecule type" value="Genomic_DNA"/>
</dbReference>
<protein>
    <submittedName>
        <fullName evidence="1">GNAT family N-acetyltransferase</fullName>
    </submittedName>
</protein>
<reference evidence="1 2" key="1">
    <citation type="submission" date="2024-06" db="EMBL/GenBank/DDBJ databases">
        <authorList>
            <person name="Li F."/>
        </authorList>
    </citation>
    <scope>NUCLEOTIDE SEQUENCE [LARGE SCALE GENOMIC DNA]</scope>
    <source>
        <strain evidence="1 2">GXAS 311</strain>
    </source>
</reference>
<dbReference type="Pfam" id="PF13302">
    <property type="entry name" value="Acetyltransf_3"/>
    <property type="match status" value="1"/>
</dbReference>
<dbReference type="Proteomes" id="UP001548189">
    <property type="component" value="Unassembled WGS sequence"/>
</dbReference>
<dbReference type="InterPro" id="IPR051531">
    <property type="entry name" value="N-acetyltransferase"/>
</dbReference>
<dbReference type="PROSITE" id="PS51186">
    <property type="entry name" value="GNAT"/>
    <property type="match status" value="1"/>
</dbReference>
<dbReference type="SUPFAM" id="SSF55729">
    <property type="entry name" value="Acyl-CoA N-acyltransferases (Nat)"/>
    <property type="match status" value="1"/>
</dbReference>
<evidence type="ECO:0000313" key="2">
    <source>
        <dbReference type="Proteomes" id="UP001548189"/>
    </source>
</evidence>
<dbReference type="InterPro" id="IPR016181">
    <property type="entry name" value="Acyl_CoA_acyltransferase"/>
</dbReference>
<proteinExistence type="predicted"/>
<name>A0ABV2BTB1_9GAMM</name>
<dbReference type="PANTHER" id="PTHR43792:SF1">
    <property type="entry name" value="N-ACETYLTRANSFERASE DOMAIN-CONTAINING PROTEIN"/>
    <property type="match status" value="1"/>
</dbReference>
<organism evidence="1 2">
    <name type="scientific">Aliikangiella maris</name>
    <dbReference type="NCBI Taxonomy" id="3162458"/>
    <lineage>
        <taxon>Bacteria</taxon>
        <taxon>Pseudomonadati</taxon>
        <taxon>Pseudomonadota</taxon>
        <taxon>Gammaproteobacteria</taxon>
        <taxon>Oceanospirillales</taxon>
        <taxon>Pleioneaceae</taxon>
        <taxon>Aliikangiella</taxon>
    </lineage>
</organism>
<dbReference type="CDD" id="cd04301">
    <property type="entry name" value="NAT_SF"/>
    <property type="match status" value="1"/>
</dbReference>
<dbReference type="Gene3D" id="3.40.630.30">
    <property type="match status" value="1"/>
</dbReference>
<accession>A0ABV2BTB1</accession>
<dbReference type="InterPro" id="IPR000182">
    <property type="entry name" value="GNAT_dom"/>
</dbReference>
<dbReference type="PANTHER" id="PTHR43792">
    <property type="entry name" value="GNAT FAMILY, PUTATIVE (AFU_ORTHOLOGUE AFUA_3G00765)-RELATED-RELATED"/>
    <property type="match status" value="1"/>
</dbReference>
<gene>
    <name evidence="1" type="ORF">ABVT43_08615</name>
</gene>
<comment type="caution">
    <text evidence="1">The sequence shown here is derived from an EMBL/GenBank/DDBJ whole genome shotgun (WGS) entry which is preliminary data.</text>
</comment>
<sequence length="167" mass="19489">MILIDTPRLQMREFTLEDVDAVYEFSSHPQVIEFTGDKLVESRENAKALIENVWLKEYQQYGYARYALIHKLDARIIGFCGIKFEPEDNLPDIGYRMLPVYWGQGLATEAVKATLQYAKEKLKLFKIFGEAVDENIASQQVMLKSGLQHVAQYQKYGYLVHRFETQW</sequence>